<keyword evidence="4" id="KW-1185">Reference proteome</keyword>
<evidence type="ECO:0000256" key="2">
    <source>
        <dbReference type="SAM" id="SignalP"/>
    </source>
</evidence>
<feature type="region of interest" description="Disordered" evidence="1">
    <location>
        <begin position="30"/>
        <end position="54"/>
    </location>
</feature>
<evidence type="ECO:0000313" key="4">
    <source>
        <dbReference type="Proteomes" id="UP000315295"/>
    </source>
</evidence>
<evidence type="ECO:0000313" key="3">
    <source>
        <dbReference type="EMBL" id="TQD81231.1"/>
    </source>
</evidence>
<feature type="region of interest" description="Disordered" evidence="1">
    <location>
        <begin position="78"/>
        <end position="100"/>
    </location>
</feature>
<comment type="caution">
    <text evidence="3">The sequence shown here is derived from an EMBL/GenBank/DDBJ whole genome shotgun (WGS) entry which is preliminary data.</text>
</comment>
<evidence type="ECO:0000256" key="1">
    <source>
        <dbReference type="SAM" id="MobiDB-lite"/>
    </source>
</evidence>
<dbReference type="STRING" id="106549.A0A540L424"/>
<accession>A0A540L424</accession>
<feature type="chain" id="PRO_5021876004" evidence="2">
    <location>
        <begin position="28"/>
        <end position="146"/>
    </location>
</feature>
<feature type="signal peptide" evidence="2">
    <location>
        <begin position="1"/>
        <end position="27"/>
    </location>
</feature>
<dbReference type="EMBL" id="VIEB01000775">
    <property type="protein sequence ID" value="TQD81231.1"/>
    <property type="molecule type" value="Genomic_DNA"/>
</dbReference>
<reference evidence="3 4" key="1">
    <citation type="journal article" date="2019" name="G3 (Bethesda)">
        <title>Sequencing of a Wild Apple (Malus baccata) Genome Unravels the Differences Between Cultivated and Wild Apple Species Regarding Disease Resistance and Cold Tolerance.</title>
        <authorList>
            <person name="Chen X."/>
        </authorList>
    </citation>
    <scope>NUCLEOTIDE SEQUENCE [LARGE SCALE GENOMIC DNA]</scope>
    <source>
        <strain evidence="4">cv. Shandingzi</strain>
        <tissue evidence="3">Leaves</tissue>
    </source>
</reference>
<protein>
    <submittedName>
        <fullName evidence="3">Uncharacterized protein</fullName>
    </submittedName>
</protein>
<organism evidence="3 4">
    <name type="scientific">Malus baccata</name>
    <name type="common">Siberian crab apple</name>
    <name type="synonym">Pyrus baccata</name>
    <dbReference type="NCBI Taxonomy" id="106549"/>
    <lineage>
        <taxon>Eukaryota</taxon>
        <taxon>Viridiplantae</taxon>
        <taxon>Streptophyta</taxon>
        <taxon>Embryophyta</taxon>
        <taxon>Tracheophyta</taxon>
        <taxon>Spermatophyta</taxon>
        <taxon>Magnoliopsida</taxon>
        <taxon>eudicotyledons</taxon>
        <taxon>Gunneridae</taxon>
        <taxon>Pentapetalae</taxon>
        <taxon>rosids</taxon>
        <taxon>fabids</taxon>
        <taxon>Rosales</taxon>
        <taxon>Rosaceae</taxon>
        <taxon>Amygdaloideae</taxon>
        <taxon>Maleae</taxon>
        <taxon>Malus</taxon>
    </lineage>
</organism>
<feature type="compositionally biased region" description="Basic residues" evidence="1">
    <location>
        <begin position="83"/>
        <end position="99"/>
    </location>
</feature>
<name>A0A540L424_MALBA</name>
<keyword evidence="2" id="KW-0732">Signal</keyword>
<proteinExistence type="predicted"/>
<dbReference type="Proteomes" id="UP000315295">
    <property type="component" value="Unassembled WGS sequence"/>
</dbReference>
<dbReference type="AlphaFoldDB" id="A0A540L424"/>
<sequence>MGFSNSQITLNCMICTFLFLLRTPSSSALISSSSSSTSASPKPHDIQPQTPTAAIPPAAATQYRVFYIKNTPLFEMDKQDPIKKHRKMRHKRNMNKKTTKKDFKTAPFSVMLPKGFVPPSGSSPCHNAYPNSVAFFCDLAPTAAKP</sequence>
<gene>
    <name evidence="3" type="ORF">C1H46_033260</name>
</gene>